<feature type="region of interest" description="Disordered" evidence="1">
    <location>
        <begin position="206"/>
        <end position="242"/>
    </location>
</feature>
<proteinExistence type="predicted"/>
<reference evidence="3" key="1">
    <citation type="journal article" date="2011" name="Nature">
        <title>Genome sequence and analysis of the tuber crop potato.</title>
        <authorList>
            <consortium name="The Potato Genome Sequencing Consortium"/>
        </authorList>
    </citation>
    <scope>NUCLEOTIDE SEQUENCE [LARGE SCALE GENOMIC DNA]</scope>
    <source>
        <strain evidence="3">cv. DM1-3 516 R44</strain>
    </source>
</reference>
<evidence type="ECO:0000313" key="3">
    <source>
        <dbReference type="Proteomes" id="UP000011115"/>
    </source>
</evidence>
<protein>
    <submittedName>
        <fullName evidence="2">Retrotransposon gag protein</fullName>
    </submittedName>
</protein>
<feature type="compositionally biased region" description="Basic and acidic residues" evidence="1">
    <location>
        <begin position="157"/>
        <end position="174"/>
    </location>
</feature>
<reference evidence="2" key="2">
    <citation type="submission" date="2015-06" db="UniProtKB">
        <authorList>
            <consortium name="EnsemblPlants"/>
        </authorList>
    </citation>
    <scope>IDENTIFICATION</scope>
    <source>
        <strain evidence="2">DM1-3 516 R44</strain>
    </source>
</reference>
<dbReference type="HOGENOM" id="CLU_1071211_0_0_1"/>
<dbReference type="Proteomes" id="UP000011115">
    <property type="component" value="Unassembled WGS sequence"/>
</dbReference>
<name>M1DBW5_SOLTU</name>
<dbReference type="Gramene" id="PGSC0003DMT400086501">
    <property type="protein sequence ID" value="PGSC0003DMT400086501"/>
    <property type="gene ID" value="PGSC0003DMG400036072"/>
</dbReference>
<dbReference type="EnsemblPlants" id="PGSC0003DMT400086501">
    <property type="protein sequence ID" value="PGSC0003DMT400086501"/>
    <property type="gene ID" value="PGSC0003DMG400036072"/>
</dbReference>
<evidence type="ECO:0000313" key="2">
    <source>
        <dbReference type="EnsemblPlants" id="PGSC0003DMT400086501"/>
    </source>
</evidence>
<sequence length="260" mass="29021">MNPPVFVGSKVGEDPQEFVEEVYKIVDAMGVTSVEKAGLATYQLKDRAASTRIRDFLNLDPPSFTGSDPNEDSQDSIDQIQQTLDVMHMSGKEVVELATYRLKGVAILRYAPNVVTIMEDRVHRYVDRLDSYLVRDWTIDSLNKDMDIARMQAFTQKLEDQRQRRRAQETERGQSKRARSTGQFTPPQGHLMRDCPKKRMGDIAQPTGSVVASSSSVPPLGRGQQVPTGHGRGVRGASSSSEIQNRTYVLRESTELGGFT</sequence>
<dbReference type="InParanoid" id="M1DBW5"/>
<evidence type="ECO:0000256" key="1">
    <source>
        <dbReference type="SAM" id="MobiDB-lite"/>
    </source>
</evidence>
<accession>M1DBW5</accession>
<dbReference type="AlphaFoldDB" id="M1DBW5"/>
<dbReference type="eggNOG" id="ENOG502R80Q">
    <property type="taxonomic scope" value="Eukaryota"/>
</dbReference>
<keyword evidence="3" id="KW-1185">Reference proteome</keyword>
<dbReference type="PaxDb" id="4113-PGSC0003DMT400086501"/>
<feature type="region of interest" description="Disordered" evidence="1">
    <location>
        <begin position="157"/>
        <end position="194"/>
    </location>
</feature>
<organism evidence="2 3">
    <name type="scientific">Solanum tuberosum</name>
    <name type="common">Potato</name>
    <dbReference type="NCBI Taxonomy" id="4113"/>
    <lineage>
        <taxon>Eukaryota</taxon>
        <taxon>Viridiplantae</taxon>
        <taxon>Streptophyta</taxon>
        <taxon>Embryophyta</taxon>
        <taxon>Tracheophyta</taxon>
        <taxon>Spermatophyta</taxon>
        <taxon>Magnoliopsida</taxon>
        <taxon>eudicotyledons</taxon>
        <taxon>Gunneridae</taxon>
        <taxon>Pentapetalae</taxon>
        <taxon>asterids</taxon>
        <taxon>lamiids</taxon>
        <taxon>Solanales</taxon>
        <taxon>Solanaceae</taxon>
        <taxon>Solanoideae</taxon>
        <taxon>Solaneae</taxon>
        <taxon>Solanum</taxon>
    </lineage>
</organism>